<feature type="compositionally biased region" description="Low complexity" evidence="1">
    <location>
        <begin position="321"/>
        <end position="337"/>
    </location>
</feature>
<evidence type="ECO:0000313" key="4">
    <source>
        <dbReference type="Proteomes" id="UP001302321"/>
    </source>
</evidence>
<comment type="caution">
    <text evidence="3">The sequence shown here is derived from an EMBL/GenBank/DDBJ whole genome shotgun (WGS) entry which is preliminary data.</text>
</comment>
<feature type="transmembrane region" description="Helical" evidence="2">
    <location>
        <begin position="254"/>
        <end position="278"/>
    </location>
</feature>
<name>A0AAN6W6A9_9PEZI</name>
<proteinExistence type="predicted"/>
<dbReference type="EMBL" id="MU866253">
    <property type="protein sequence ID" value="KAK4175002.1"/>
    <property type="molecule type" value="Genomic_DNA"/>
</dbReference>
<organism evidence="3 4">
    <name type="scientific">Triangularia setosa</name>
    <dbReference type="NCBI Taxonomy" id="2587417"/>
    <lineage>
        <taxon>Eukaryota</taxon>
        <taxon>Fungi</taxon>
        <taxon>Dikarya</taxon>
        <taxon>Ascomycota</taxon>
        <taxon>Pezizomycotina</taxon>
        <taxon>Sordariomycetes</taxon>
        <taxon>Sordariomycetidae</taxon>
        <taxon>Sordariales</taxon>
        <taxon>Podosporaceae</taxon>
        <taxon>Triangularia</taxon>
    </lineage>
</organism>
<evidence type="ECO:0000313" key="3">
    <source>
        <dbReference type="EMBL" id="KAK4175002.1"/>
    </source>
</evidence>
<keyword evidence="4" id="KW-1185">Reference proteome</keyword>
<evidence type="ECO:0000256" key="1">
    <source>
        <dbReference type="SAM" id="MobiDB-lite"/>
    </source>
</evidence>
<dbReference type="AlphaFoldDB" id="A0AAN6W6A9"/>
<keyword evidence="2" id="KW-0472">Membrane</keyword>
<reference evidence="3" key="2">
    <citation type="submission" date="2023-05" db="EMBL/GenBank/DDBJ databases">
        <authorList>
            <consortium name="Lawrence Berkeley National Laboratory"/>
            <person name="Steindorff A."/>
            <person name="Hensen N."/>
            <person name="Bonometti L."/>
            <person name="Westerberg I."/>
            <person name="Brannstrom I.O."/>
            <person name="Guillou S."/>
            <person name="Cros-Aarteil S."/>
            <person name="Calhoun S."/>
            <person name="Haridas S."/>
            <person name="Kuo A."/>
            <person name="Mondo S."/>
            <person name="Pangilinan J."/>
            <person name="Riley R."/>
            <person name="Labutti K."/>
            <person name="Andreopoulos B."/>
            <person name="Lipzen A."/>
            <person name="Chen C."/>
            <person name="Yanf M."/>
            <person name="Daum C."/>
            <person name="Ng V."/>
            <person name="Clum A."/>
            <person name="Ohm R."/>
            <person name="Martin F."/>
            <person name="Silar P."/>
            <person name="Natvig D."/>
            <person name="Lalanne C."/>
            <person name="Gautier V."/>
            <person name="Ament-Velasquez S.L."/>
            <person name="Kruys A."/>
            <person name="Hutchinson M.I."/>
            <person name="Powell A.J."/>
            <person name="Barry K."/>
            <person name="Miller A.N."/>
            <person name="Grigoriev I.V."/>
            <person name="Debuchy R."/>
            <person name="Gladieux P."/>
            <person name="Thoren M.H."/>
            <person name="Johannesson H."/>
        </authorList>
    </citation>
    <scope>NUCLEOTIDE SEQUENCE</scope>
    <source>
        <strain evidence="3">CBS 892.96</strain>
    </source>
</reference>
<evidence type="ECO:0000256" key="2">
    <source>
        <dbReference type="SAM" id="Phobius"/>
    </source>
</evidence>
<protein>
    <submittedName>
        <fullName evidence="3">Uncharacterized protein</fullName>
    </submittedName>
</protein>
<feature type="region of interest" description="Disordered" evidence="1">
    <location>
        <begin position="212"/>
        <end position="234"/>
    </location>
</feature>
<keyword evidence="2" id="KW-1133">Transmembrane helix</keyword>
<feature type="compositionally biased region" description="Polar residues" evidence="1">
    <location>
        <begin position="596"/>
        <end position="608"/>
    </location>
</feature>
<reference evidence="3" key="1">
    <citation type="journal article" date="2023" name="Mol. Phylogenet. Evol.">
        <title>Genome-scale phylogeny and comparative genomics of the fungal order Sordariales.</title>
        <authorList>
            <person name="Hensen N."/>
            <person name="Bonometti L."/>
            <person name="Westerberg I."/>
            <person name="Brannstrom I.O."/>
            <person name="Guillou S."/>
            <person name="Cros-Aarteil S."/>
            <person name="Calhoun S."/>
            <person name="Haridas S."/>
            <person name="Kuo A."/>
            <person name="Mondo S."/>
            <person name="Pangilinan J."/>
            <person name="Riley R."/>
            <person name="LaButti K."/>
            <person name="Andreopoulos B."/>
            <person name="Lipzen A."/>
            <person name="Chen C."/>
            <person name="Yan M."/>
            <person name="Daum C."/>
            <person name="Ng V."/>
            <person name="Clum A."/>
            <person name="Steindorff A."/>
            <person name="Ohm R.A."/>
            <person name="Martin F."/>
            <person name="Silar P."/>
            <person name="Natvig D.O."/>
            <person name="Lalanne C."/>
            <person name="Gautier V."/>
            <person name="Ament-Velasquez S.L."/>
            <person name="Kruys A."/>
            <person name="Hutchinson M.I."/>
            <person name="Powell A.J."/>
            <person name="Barry K."/>
            <person name="Miller A.N."/>
            <person name="Grigoriev I.V."/>
            <person name="Debuchy R."/>
            <person name="Gladieux P."/>
            <person name="Hiltunen Thoren M."/>
            <person name="Johannesson H."/>
        </authorList>
    </citation>
    <scope>NUCLEOTIDE SEQUENCE</scope>
    <source>
        <strain evidence="3">CBS 892.96</strain>
    </source>
</reference>
<feature type="region of interest" description="Disordered" evidence="1">
    <location>
        <begin position="413"/>
        <end position="443"/>
    </location>
</feature>
<gene>
    <name evidence="3" type="ORF">QBC36DRAFT_190899</name>
</gene>
<dbReference type="Proteomes" id="UP001302321">
    <property type="component" value="Unassembled WGS sequence"/>
</dbReference>
<keyword evidence="2" id="KW-0812">Transmembrane</keyword>
<sequence>MAIYSNTFSNREPDKIAHFNPAPTSFGNKHTDVKVSKTGCYWRDGSPADGAGKDQSIYPCLAPGKVYSEGDAVTCCFPDHVCFGESHLCGIFDNNQNRDKGYYLMYRGGCTAQPDVWDSAGACPQKCLDQNRPFRNQPDQYIEIDTCQDQTRADNVTVFCRNEELGPEKCDHNGGWAVDGYGKDEVWNMNNLLMVHGTATRSITSIPIATKTSSASSSAPSASSSASSATSTSIIMGTPPPNVVTPNSPNPTTIILAVGIPLGLLFFFGMVAVAFVCYRRRNAPEPEQKRRSFTVLNVNHATAQPVDTNSLRTAHPERHAIPGPLSSNPILPLSPSNADLAAMAGTSEISQRPIRTPPPASGGVPPVSISQATPEHNRRSGTPTPWPVSEPFIHAYANPNLNSNRNSRATLRRSHTEGNYLSSPAIDPRNRNSHQSASSIVPFPSYSEPNIGYGVGSGPQFPFYSREVHDKLQQMEYERGLEEYYAAGRDTYRGFARPNHSSQTLAESYVDAPQPRGSFHDLPSQQHHSYRPPSQQFQMYTYGYGRPAIGVGRPQVVEINPRNGSAGSGDGRTGNAVAGQQQGQQQTHSRGESTRTVRNVGTVDSNGVSHGKHQSADAAGHDGAGRGSGNGSGYIPYRSSA</sequence>
<feature type="compositionally biased region" description="Polar residues" evidence="1">
    <location>
        <begin position="294"/>
        <end position="312"/>
    </location>
</feature>
<feature type="region of interest" description="Disordered" evidence="1">
    <location>
        <begin position="558"/>
        <end position="641"/>
    </location>
</feature>
<accession>A0AAN6W6A9</accession>
<feature type="region of interest" description="Disordered" evidence="1">
    <location>
        <begin position="284"/>
        <end position="391"/>
    </location>
</feature>